<dbReference type="PANTHER" id="PTHR31912">
    <property type="entry name" value="IP13529P"/>
    <property type="match status" value="1"/>
</dbReference>
<gene>
    <name evidence="2" type="ORF">NTJ_01510</name>
</gene>
<keyword evidence="3" id="KW-1185">Reference proteome</keyword>
<dbReference type="EMBL" id="AP028909">
    <property type="protein sequence ID" value="BES88702.1"/>
    <property type="molecule type" value="Genomic_DNA"/>
</dbReference>
<accession>A0ABN7AEK1</accession>
<organism evidence="2 3">
    <name type="scientific">Nesidiocoris tenuis</name>
    <dbReference type="NCBI Taxonomy" id="355587"/>
    <lineage>
        <taxon>Eukaryota</taxon>
        <taxon>Metazoa</taxon>
        <taxon>Ecdysozoa</taxon>
        <taxon>Arthropoda</taxon>
        <taxon>Hexapoda</taxon>
        <taxon>Insecta</taxon>
        <taxon>Pterygota</taxon>
        <taxon>Neoptera</taxon>
        <taxon>Paraneoptera</taxon>
        <taxon>Hemiptera</taxon>
        <taxon>Heteroptera</taxon>
        <taxon>Panheteroptera</taxon>
        <taxon>Cimicomorpha</taxon>
        <taxon>Miridae</taxon>
        <taxon>Dicyphina</taxon>
        <taxon>Nesidiocoris</taxon>
    </lineage>
</organism>
<evidence type="ECO:0000313" key="2">
    <source>
        <dbReference type="EMBL" id="BES88702.1"/>
    </source>
</evidence>
<dbReference type="Proteomes" id="UP001307889">
    <property type="component" value="Chromosome 1"/>
</dbReference>
<sequence>MKCYYCKANFTTIQDIYDHTRDLCHTRISRREVGYRCSECLSLYADCYGWRRHLLNRHPDLPGTPARARAVELSEGSALTSPYRCSPCEVTPHRDSFSASFPSSTPGTSRQLFSPASVAVDQVQHPECPPTPDAVTRIAAPDAHSVEYMTTLFARVFSCLHADSGVTTSLVQQFADLLSMILTDGFERAMESTIMSNLRSNGEVCPHLVDGFAHLKQVFRGGFKHFLTAHLREKYFRNLGTYIEPICVTLGPQITATGRNPPTITTSTAQLIPLTETLQRIFSIPGMMEEVDAFINGTSLDDDVKNIIHSSSWKETLEDLGLSSHGGSMVVPILLYFDEFETGNPLGSHAGIHKLGGVYVSVPCFPPRMSSQLSYIFLLYLFHASDRLTYGNSSVFSAVIGQLNALATEGIQIDTDYFKGSIRFLVAAIVGDNLGLHGMLGFAEGFTAKYPCRICRATREQCGQMLVEDETLLRNQNNYENDLLANNLKTTGVREKCVWLQLHGFDLFRNVGVDPMHDLYEGVAKYVMRLAINVLIQEKIFELNHLNSRLLEFNYGPDSDNKPPQLLYEQQSVKIRMSSAECSRFLSYFGMLVGHNVPRFDVDSSKLTRAQKAYKLYILLRKCEELIMTREVGEGTAAILRDFVAEMNHLYIELSCGSLQPKFHHLVHYPRMLLKFGPVAHLWSMRFEAKHKVGKKAARATASRVNICKTVAKKIQLQLNDVFVQNKLRPPIFTTSLGNSVSPYAVSELALHFPSLPPNPSITSHSFVTSPLNITYRRKDVIHLRLDDECMYPVFGEIQELFYEKSTGECYASYLSLETEFFDDHYFAYKVSRTRIRKYIDLRNLDYPLPNTLGYTAEPEPQLMVVSRNFIV</sequence>
<dbReference type="PANTHER" id="PTHR31912:SF34">
    <property type="entry name" value="NOTOCHORD-RELATED PROTEIN"/>
    <property type="match status" value="1"/>
</dbReference>
<proteinExistence type="predicted"/>
<protein>
    <recommendedName>
        <fullName evidence="1">C2H2-type domain-containing protein</fullName>
    </recommendedName>
</protein>
<dbReference type="PROSITE" id="PS00028">
    <property type="entry name" value="ZINC_FINGER_C2H2_1"/>
    <property type="match status" value="1"/>
</dbReference>
<dbReference type="InterPro" id="IPR013087">
    <property type="entry name" value="Znf_C2H2_type"/>
</dbReference>
<evidence type="ECO:0000313" key="3">
    <source>
        <dbReference type="Proteomes" id="UP001307889"/>
    </source>
</evidence>
<reference evidence="2 3" key="1">
    <citation type="submission" date="2023-09" db="EMBL/GenBank/DDBJ databases">
        <title>Nesidiocoris tenuis whole genome shotgun sequence.</title>
        <authorList>
            <person name="Shibata T."/>
            <person name="Shimoda M."/>
            <person name="Kobayashi T."/>
            <person name="Uehara T."/>
        </authorList>
    </citation>
    <scope>NUCLEOTIDE SEQUENCE [LARGE SCALE GENOMIC DNA]</scope>
    <source>
        <strain evidence="2 3">Japan</strain>
    </source>
</reference>
<name>A0ABN7AEK1_9HEMI</name>
<evidence type="ECO:0000259" key="1">
    <source>
        <dbReference type="PROSITE" id="PS00028"/>
    </source>
</evidence>
<feature type="domain" description="C2H2-type" evidence="1">
    <location>
        <begin position="3"/>
        <end position="25"/>
    </location>
</feature>